<evidence type="ECO:0000313" key="2">
    <source>
        <dbReference type="Proteomes" id="UP000838763"/>
    </source>
</evidence>
<reference evidence="1" key="1">
    <citation type="submission" date="2022-11" db="EMBL/GenBank/DDBJ databases">
        <authorList>
            <person name="Scott C."/>
            <person name="Bruce N."/>
        </authorList>
    </citation>
    <scope>NUCLEOTIDE SEQUENCE</scope>
</reference>
<keyword evidence="2" id="KW-1185">Reference proteome</keyword>
<dbReference type="AlphaFoldDB" id="A0A9P1GXW4"/>
<comment type="caution">
    <text evidence="1">The sequence shown here is derived from an EMBL/GenBank/DDBJ whole genome shotgun (WGS) entry which is preliminary data.</text>
</comment>
<gene>
    <name evidence="1" type="ORF">PPNO1_LOCUS1676</name>
</gene>
<sequence>MSVAHLDLAQSALPSWEAAVPGISDESIRQLQSHRPAPLVPQDISWHNIQDPDRFSSFLYRPAVQEAVFLLIHEEYHRLSMDDTALAYGRDLYWSRHKAARVLRFFATLDREREAAGLSPLGSLHETATRWIEVLLYHVCRGIDWTWESFSGFAGLPEPAEDPFWTTYRQSVAYDSFRLGDAIANIRGCTRRVLRTHSLTAFRIFANCAEVQDAIYSLIHEDETSTYPKYPAAEAVAQCFEILERERVAREMLSFRNSHFVTTLVYTYIGPGTKATNEIWVAFAASPWYKGPKWDEALRNLTVASSVEVFEIGRYLHTVVEDGDDWFISQYSRMGLIK</sequence>
<proteinExistence type="predicted"/>
<dbReference type="EMBL" id="CALLCH030000003">
    <property type="protein sequence ID" value="CAI4211904.1"/>
    <property type="molecule type" value="Genomic_DNA"/>
</dbReference>
<protein>
    <submittedName>
        <fullName evidence="1">Uncharacterized protein</fullName>
    </submittedName>
</protein>
<organism evidence="1 2">
    <name type="scientific">Parascedosporium putredinis</name>
    <dbReference type="NCBI Taxonomy" id="1442378"/>
    <lineage>
        <taxon>Eukaryota</taxon>
        <taxon>Fungi</taxon>
        <taxon>Dikarya</taxon>
        <taxon>Ascomycota</taxon>
        <taxon>Pezizomycotina</taxon>
        <taxon>Sordariomycetes</taxon>
        <taxon>Hypocreomycetidae</taxon>
        <taxon>Microascales</taxon>
        <taxon>Microascaceae</taxon>
        <taxon>Parascedosporium</taxon>
    </lineage>
</organism>
<accession>A0A9P1GXW4</accession>
<evidence type="ECO:0000313" key="1">
    <source>
        <dbReference type="EMBL" id="CAI4211904.1"/>
    </source>
</evidence>
<dbReference type="Proteomes" id="UP000838763">
    <property type="component" value="Unassembled WGS sequence"/>
</dbReference>
<name>A0A9P1GXW4_9PEZI</name>